<proteinExistence type="predicted"/>
<gene>
    <name evidence="1" type="ORF">CleRT_00420</name>
</gene>
<protein>
    <submittedName>
        <fullName evidence="1">Uncharacterized protein</fullName>
    </submittedName>
</protein>
<dbReference type="RefSeq" id="WP_048874761.1">
    <property type="nucleotide sequence ID" value="NZ_CP011126.1"/>
</dbReference>
<name>A0ABN4HQR4_9COXI</name>
<organism evidence="1 2">
    <name type="scientific">Candidatus Coxiella mudrowiae</name>
    <dbReference type="NCBI Taxonomy" id="2054173"/>
    <lineage>
        <taxon>Bacteria</taxon>
        <taxon>Pseudomonadati</taxon>
        <taxon>Pseudomonadota</taxon>
        <taxon>Gammaproteobacteria</taxon>
        <taxon>Legionellales</taxon>
        <taxon>Coxiellaceae</taxon>
        <taxon>Coxiella</taxon>
    </lineage>
</organism>
<dbReference type="Proteomes" id="UP000063965">
    <property type="component" value="Chromosome"/>
</dbReference>
<dbReference type="EMBL" id="CP011126">
    <property type="protein sequence ID" value="AKQ33159.1"/>
    <property type="molecule type" value="Genomic_DNA"/>
</dbReference>
<reference evidence="1 2" key="1">
    <citation type="journal article" date="2015" name="Genome Biol. Evol.">
        <title>Distinctive Genome Reduction Rates Revealed by Genomic Analyses of Two Coxiella-Like Endosymbionts in Ticks.</title>
        <authorList>
            <person name="Gottlieb Y."/>
            <person name="Lalzar I."/>
            <person name="Klasson L."/>
        </authorList>
    </citation>
    <scope>NUCLEOTIDE SEQUENCE [LARGE SCALE GENOMIC DNA]</scope>
    <source>
        <strain evidence="1 2">CRt</strain>
    </source>
</reference>
<evidence type="ECO:0000313" key="2">
    <source>
        <dbReference type="Proteomes" id="UP000063965"/>
    </source>
</evidence>
<sequence>MCRLLPALPTEVFLAFINKISTVILDAALILRANDGRISLMTAAISQSETGFMVLIDKATSSAINKTLNLIARQWMDPFICYMLLPATNQNKVLPIL</sequence>
<keyword evidence="2" id="KW-1185">Reference proteome</keyword>
<evidence type="ECO:0000313" key="1">
    <source>
        <dbReference type="EMBL" id="AKQ33159.1"/>
    </source>
</evidence>
<accession>A0ABN4HQR4</accession>